<keyword evidence="3 6" id="KW-0378">Hydrolase</keyword>
<dbReference type="GO" id="GO:0004725">
    <property type="term" value="F:protein tyrosine phosphatase activity"/>
    <property type="evidence" value="ECO:0007669"/>
    <property type="project" value="UniProtKB-EC"/>
</dbReference>
<dbReference type="Pfam" id="PF01451">
    <property type="entry name" value="LMWPc"/>
    <property type="match status" value="1"/>
</dbReference>
<sequence length="153" mass="17386">MIKVLMVCLGNICRSPLAEGILRSKVDSDKIFLDSAGTGAWHVGHLPDKRSIEVAKRNGIDITYQRARQFSEDDFDSFDLIYVMDKENLKAVQSMALTKEQRDKVHLILDVVKGTKYREVPDPYYGGEQGFDFVFQLLNEACDQIANNLLNEK</sequence>
<evidence type="ECO:0000259" key="5">
    <source>
        <dbReference type="SMART" id="SM00226"/>
    </source>
</evidence>
<keyword evidence="4" id="KW-0904">Protein phosphatase</keyword>
<comment type="similarity">
    <text evidence="1">Belongs to the low molecular weight phosphotyrosine protein phosphatase family.</text>
</comment>
<evidence type="ECO:0000256" key="4">
    <source>
        <dbReference type="ARBA" id="ARBA00022912"/>
    </source>
</evidence>
<gene>
    <name evidence="6" type="ORF">ACFQ39_09190</name>
</gene>
<dbReference type="SMART" id="SM00226">
    <property type="entry name" value="LMWPc"/>
    <property type="match status" value="1"/>
</dbReference>
<dbReference type="PANTHER" id="PTHR11717:SF7">
    <property type="entry name" value="LOW MOLECULAR WEIGHT PHOSPHOTYROSINE PROTEIN PHOSPHATASE"/>
    <property type="match status" value="1"/>
</dbReference>
<organism evidence="6 7">
    <name type="scientific">Namhaeicola litoreus</name>
    <dbReference type="NCBI Taxonomy" id="1052145"/>
    <lineage>
        <taxon>Bacteria</taxon>
        <taxon>Pseudomonadati</taxon>
        <taxon>Bacteroidota</taxon>
        <taxon>Flavobacteriia</taxon>
        <taxon>Flavobacteriales</taxon>
        <taxon>Flavobacteriaceae</taxon>
        <taxon>Namhaeicola</taxon>
    </lineage>
</organism>
<evidence type="ECO:0000256" key="3">
    <source>
        <dbReference type="ARBA" id="ARBA00022801"/>
    </source>
</evidence>
<reference evidence="7" key="1">
    <citation type="journal article" date="2019" name="Int. J. Syst. Evol. Microbiol.">
        <title>The Global Catalogue of Microorganisms (GCM) 10K type strain sequencing project: providing services to taxonomists for standard genome sequencing and annotation.</title>
        <authorList>
            <consortium name="The Broad Institute Genomics Platform"/>
            <consortium name="The Broad Institute Genome Sequencing Center for Infectious Disease"/>
            <person name="Wu L."/>
            <person name="Ma J."/>
        </authorList>
    </citation>
    <scope>NUCLEOTIDE SEQUENCE [LARGE SCALE GENOMIC DNA]</scope>
    <source>
        <strain evidence="7">CCUG 61485</strain>
    </source>
</reference>
<keyword evidence="7" id="KW-1185">Reference proteome</keyword>
<dbReference type="InterPro" id="IPR017867">
    <property type="entry name" value="Tyr_phospatase_low_mol_wt"/>
</dbReference>
<dbReference type="SUPFAM" id="SSF52788">
    <property type="entry name" value="Phosphotyrosine protein phosphatases I"/>
    <property type="match status" value="1"/>
</dbReference>
<dbReference type="InterPro" id="IPR050438">
    <property type="entry name" value="LMW_PTPase"/>
</dbReference>
<dbReference type="Proteomes" id="UP001597201">
    <property type="component" value="Unassembled WGS sequence"/>
</dbReference>
<evidence type="ECO:0000256" key="1">
    <source>
        <dbReference type="ARBA" id="ARBA00011063"/>
    </source>
</evidence>
<dbReference type="CDD" id="cd16343">
    <property type="entry name" value="LMWPTP"/>
    <property type="match status" value="1"/>
</dbReference>
<protein>
    <recommendedName>
        <fullName evidence="2">protein-tyrosine-phosphatase</fullName>
        <ecNumber evidence="2">3.1.3.48</ecNumber>
    </recommendedName>
</protein>
<dbReference type="Gene3D" id="3.40.50.2300">
    <property type="match status" value="1"/>
</dbReference>
<evidence type="ECO:0000313" key="6">
    <source>
        <dbReference type="EMBL" id="MFD1315789.1"/>
    </source>
</evidence>
<dbReference type="EC" id="3.1.3.48" evidence="2"/>
<feature type="domain" description="Phosphotyrosine protein phosphatase I" evidence="5">
    <location>
        <begin position="2"/>
        <end position="148"/>
    </location>
</feature>
<proteinExistence type="inferred from homology"/>
<dbReference type="PANTHER" id="PTHR11717">
    <property type="entry name" value="LOW MOLECULAR WEIGHT PROTEIN TYROSINE PHOSPHATASE"/>
    <property type="match status" value="1"/>
</dbReference>
<comment type="caution">
    <text evidence="6">The sequence shown here is derived from an EMBL/GenBank/DDBJ whole genome shotgun (WGS) entry which is preliminary data.</text>
</comment>
<accession>A0ABW3Y2B0</accession>
<dbReference type="PRINTS" id="PR00719">
    <property type="entry name" value="LMWPTPASE"/>
</dbReference>
<evidence type="ECO:0000313" key="7">
    <source>
        <dbReference type="Proteomes" id="UP001597201"/>
    </source>
</evidence>
<dbReference type="EMBL" id="JBHTMY010000003">
    <property type="protein sequence ID" value="MFD1315789.1"/>
    <property type="molecule type" value="Genomic_DNA"/>
</dbReference>
<dbReference type="InterPro" id="IPR036196">
    <property type="entry name" value="Ptyr_pPase_sf"/>
</dbReference>
<name>A0ABW3Y2B0_9FLAO</name>
<dbReference type="InterPro" id="IPR023485">
    <property type="entry name" value="Ptyr_pPase"/>
</dbReference>
<evidence type="ECO:0000256" key="2">
    <source>
        <dbReference type="ARBA" id="ARBA00013064"/>
    </source>
</evidence>
<dbReference type="RefSeq" id="WP_377178296.1">
    <property type="nucleotide sequence ID" value="NZ_JBHTMY010000003.1"/>
</dbReference>